<dbReference type="Proteomes" id="UP001195483">
    <property type="component" value="Unassembled WGS sequence"/>
</dbReference>
<comment type="caution">
    <text evidence="1">The sequence shown here is derived from an EMBL/GenBank/DDBJ whole genome shotgun (WGS) entry which is preliminary data.</text>
</comment>
<reference evidence="1" key="1">
    <citation type="journal article" date="2021" name="Genome Biol. Evol.">
        <title>A High-Quality Reference Genome for a Parasitic Bivalve with Doubly Uniparental Inheritance (Bivalvia: Unionida).</title>
        <authorList>
            <person name="Smith C.H."/>
        </authorList>
    </citation>
    <scope>NUCLEOTIDE SEQUENCE</scope>
    <source>
        <strain evidence="1">CHS0354</strain>
    </source>
</reference>
<reference evidence="1" key="3">
    <citation type="submission" date="2023-05" db="EMBL/GenBank/DDBJ databases">
        <authorList>
            <person name="Smith C.H."/>
        </authorList>
    </citation>
    <scope>NUCLEOTIDE SEQUENCE</scope>
    <source>
        <strain evidence="1">CHS0354</strain>
        <tissue evidence="1">Mantle</tissue>
    </source>
</reference>
<sequence>MEEAKYNNHIGVWLWGRPNTTVKCMCGYGGDQTRGTDGSVVMGETNTTVKWVCGYGGDEHDSQM</sequence>
<evidence type="ECO:0000313" key="1">
    <source>
        <dbReference type="EMBL" id="KAK3596011.1"/>
    </source>
</evidence>
<proteinExistence type="predicted"/>
<dbReference type="EMBL" id="JAEAOA010001917">
    <property type="protein sequence ID" value="KAK3596011.1"/>
    <property type="molecule type" value="Genomic_DNA"/>
</dbReference>
<organism evidence="1 2">
    <name type="scientific">Potamilus streckersoni</name>
    <dbReference type="NCBI Taxonomy" id="2493646"/>
    <lineage>
        <taxon>Eukaryota</taxon>
        <taxon>Metazoa</taxon>
        <taxon>Spiralia</taxon>
        <taxon>Lophotrochozoa</taxon>
        <taxon>Mollusca</taxon>
        <taxon>Bivalvia</taxon>
        <taxon>Autobranchia</taxon>
        <taxon>Heteroconchia</taxon>
        <taxon>Palaeoheterodonta</taxon>
        <taxon>Unionida</taxon>
        <taxon>Unionoidea</taxon>
        <taxon>Unionidae</taxon>
        <taxon>Ambleminae</taxon>
        <taxon>Lampsilini</taxon>
        <taxon>Potamilus</taxon>
    </lineage>
</organism>
<gene>
    <name evidence="1" type="ORF">CHS0354_032532</name>
</gene>
<accession>A0AAE0VZM0</accession>
<evidence type="ECO:0000313" key="2">
    <source>
        <dbReference type="Proteomes" id="UP001195483"/>
    </source>
</evidence>
<keyword evidence="2" id="KW-1185">Reference proteome</keyword>
<name>A0AAE0VZM0_9BIVA</name>
<reference evidence="1" key="2">
    <citation type="journal article" date="2021" name="Genome Biol. Evol.">
        <title>Developing a high-quality reference genome for a parasitic bivalve with doubly uniparental inheritance (Bivalvia: Unionida).</title>
        <authorList>
            <person name="Smith C.H."/>
        </authorList>
    </citation>
    <scope>NUCLEOTIDE SEQUENCE</scope>
    <source>
        <strain evidence="1">CHS0354</strain>
        <tissue evidence="1">Mantle</tissue>
    </source>
</reference>
<dbReference type="AlphaFoldDB" id="A0AAE0VZM0"/>
<feature type="non-terminal residue" evidence="1">
    <location>
        <position position="64"/>
    </location>
</feature>
<protein>
    <submittedName>
        <fullName evidence="1">Uncharacterized protein</fullName>
    </submittedName>
</protein>